<dbReference type="Proteomes" id="UP000028643">
    <property type="component" value="Unassembled WGS sequence"/>
</dbReference>
<sequence length="143" mass="15502">MLTLIKPEQMRATLVAGLGCQRGCPADVMLELIESSLRVHGLELQDLCALASIDLKNNEPGLLELARRLRLPLTAFSAQQLSSYEAQLTHRSLTAFEHTGCYGVAESAALALASRSGPARLLIPRTNNWQATFALASTLLDSR</sequence>
<evidence type="ECO:0000313" key="3">
    <source>
        <dbReference type="Proteomes" id="UP000028643"/>
    </source>
</evidence>
<proteinExistence type="predicted"/>
<organism evidence="2 3">
    <name type="scientific">Pseudomonas syringae</name>
    <dbReference type="NCBI Taxonomy" id="317"/>
    <lineage>
        <taxon>Bacteria</taxon>
        <taxon>Pseudomonadati</taxon>
        <taxon>Pseudomonadota</taxon>
        <taxon>Gammaproteobacteria</taxon>
        <taxon>Pseudomonadales</taxon>
        <taxon>Pseudomonadaceae</taxon>
        <taxon>Pseudomonas</taxon>
    </lineage>
</organism>
<evidence type="ECO:0000313" key="2">
    <source>
        <dbReference type="EMBL" id="KFE50785.1"/>
    </source>
</evidence>
<protein>
    <submittedName>
        <fullName evidence="2">Cobalamin biosynthesis protein CobE</fullName>
    </submittedName>
</protein>
<dbReference type="SUPFAM" id="SSF159664">
    <property type="entry name" value="CobE/GbiG C-terminal domain-like"/>
    <property type="match status" value="1"/>
</dbReference>
<dbReference type="PATRIC" id="fig|317.174.peg.3120"/>
<dbReference type="PANTHER" id="PTHR37477">
    <property type="entry name" value="COBALT-PRECORRIN-5A HYDROLASE"/>
    <property type="match status" value="1"/>
</dbReference>
<dbReference type="EMBL" id="JPQT01000108">
    <property type="protein sequence ID" value="KFE50785.1"/>
    <property type="molecule type" value="Genomic_DNA"/>
</dbReference>
<dbReference type="PANTHER" id="PTHR37477:SF1">
    <property type="entry name" value="COBALT-PRECORRIN-5A HYDROLASE"/>
    <property type="match status" value="1"/>
</dbReference>
<dbReference type="InterPro" id="IPR052553">
    <property type="entry name" value="CbiG_hydrolase"/>
</dbReference>
<comment type="caution">
    <text evidence="2">The sequence shown here is derived from an EMBL/GenBank/DDBJ whole genome shotgun (WGS) entry which is preliminary data.</text>
</comment>
<dbReference type="AlphaFoldDB" id="A0A085V5S2"/>
<dbReference type="InterPro" id="IPR002750">
    <property type="entry name" value="CobE/GbiG_C"/>
</dbReference>
<gene>
    <name evidence="2" type="ORF">IV02_15275</name>
</gene>
<name>A0A085V5S2_PSESX</name>
<dbReference type="Pfam" id="PF01890">
    <property type="entry name" value="CbiG_C"/>
    <property type="match status" value="1"/>
</dbReference>
<dbReference type="RefSeq" id="WP_052028526.1">
    <property type="nucleotide sequence ID" value="NZ_JPQT01000108.1"/>
</dbReference>
<dbReference type="InterPro" id="IPR036518">
    <property type="entry name" value="CobE/GbiG_C_sf"/>
</dbReference>
<accession>A0A085V5S2</accession>
<dbReference type="Gene3D" id="3.30.420.180">
    <property type="entry name" value="CobE/GbiG C-terminal domain"/>
    <property type="match status" value="1"/>
</dbReference>
<dbReference type="GO" id="GO:0009236">
    <property type="term" value="P:cobalamin biosynthetic process"/>
    <property type="evidence" value="ECO:0007669"/>
    <property type="project" value="InterPro"/>
</dbReference>
<evidence type="ECO:0000259" key="1">
    <source>
        <dbReference type="Pfam" id="PF01890"/>
    </source>
</evidence>
<reference evidence="2 3" key="1">
    <citation type="submission" date="2014-07" db="EMBL/GenBank/DDBJ databases">
        <title>Draft Genome Sequences of Environmental Pseudomonas syringae strains.</title>
        <authorList>
            <person name="Baltrus D.A."/>
            <person name="Berge O."/>
            <person name="Morris C."/>
        </authorList>
    </citation>
    <scope>NUCLEOTIDE SEQUENCE [LARGE SCALE GENOMIC DNA]</scope>
    <source>
        <strain evidence="2 3">CEB003</strain>
    </source>
</reference>
<feature type="domain" description="CobE/GbiG C-terminal" evidence="1">
    <location>
        <begin position="14"/>
        <end position="136"/>
    </location>
</feature>